<dbReference type="SMART" id="SM00248">
    <property type="entry name" value="ANK"/>
    <property type="match status" value="4"/>
</dbReference>
<dbReference type="PANTHER" id="PTHR24189:SF50">
    <property type="entry name" value="ANKYRIN REPEAT AND SOCS BOX PROTEIN 2"/>
    <property type="match status" value="1"/>
</dbReference>
<keyword evidence="2 3" id="KW-0040">ANK repeat</keyword>
<dbReference type="PRINTS" id="PR01415">
    <property type="entry name" value="ANKYRIN"/>
</dbReference>
<dbReference type="Proteomes" id="UP001626550">
    <property type="component" value="Unassembled WGS sequence"/>
</dbReference>
<dbReference type="PANTHER" id="PTHR24189">
    <property type="entry name" value="MYOTROPHIN"/>
    <property type="match status" value="1"/>
</dbReference>
<dbReference type="Pfam" id="PF12796">
    <property type="entry name" value="Ank_2"/>
    <property type="match status" value="2"/>
</dbReference>
<dbReference type="EMBL" id="JBJKFK010001385">
    <property type="protein sequence ID" value="KAL3313229.1"/>
    <property type="molecule type" value="Genomic_DNA"/>
</dbReference>
<organism evidence="4 5">
    <name type="scientific">Cichlidogyrus casuarinus</name>
    <dbReference type="NCBI Taxonomy" id="1844966"/>
    <lineage>
        <taxon>Eukaryota</taxon>
        <taxon>Metazoa</taxon>
        <taxon>Spiralia</taxon>
        <taxon>Lophotrochozoa</taxon>
        <taxon>Platyhelminthes</taxon>
        <taxon>Monogenea</taxon>
        <taxon>Monopisthocotylea</taxon>
        <taxon>Dactylogyridea</taxon>
        <taxon>Ancyrocephalidae</taxon>
        <taxon>Cichlidogyrus</taxon>
    </lineage>
</organism>
<evidence type="ECO:0000256" key="1">
    <source>
        <dbReference type="ARBA" id="ARBA00022737"/>
    </source>
</evidence>
<feature type="repeat" description="ANK" evidence="3">
    <location>
        <begin position="69"/>
        <end position="101"/>
    </location>
</feature>
<proteinExistence type="predicted"/>
<gene>
    <name evidence="4" type="primary">ANK2_9</name>
    <name evidence="4" type="ORF">Ciccas_008172</name>
</gene>
<evidence type="ECO:0000256" key="3">
    <source>
        <dbReference type="PROSITE-ProRule" id="PRU00023"/>
    </source>
</evidence>
<protein>
    <submittedName>
        <fullName evidence="4">Ankyrin-2</fullName>
    </submittedName>
</protein>
<dbReference type="InterPro" id="IPR002110">
    <property type="entry name" value="Ankyrin_rpt"/>
</dbReference>
<name>A0ABD2Q0Q6_9PLAT</name>
<evidence type="ECO:0000313" key="4">
    <source>
        <dbReference type="EMBL" id="KAL3313229.1"/>
    </source>
</evidence>
<dbReference type="SUPFAM" id="SSF48403">
    <property type="entry name" value="Ankyrin repeat"/>
    <property type="match status" value="1"/>
</dbReference>
<feature type="repeat" description="ANK" evidence="3">
    <location>
        <begin position="102"/>
        <end position="134"/>
    </location>
</feature>
<dbReference type="AlphaFoldDB" id="A0ABD2Q0Q6"/>
<evidence type="ECO:0000313" key="5">
    <source>
        <dbReference type="Proteomes" id="UP001626550"/>
    </source>
</evidence>
<sequence>MFKSVNLHDLIQDNNVTQILKVISEDPLILDRKDESGRTLLHWACSKGLVELVRYLVAHKQDPKLPDDSEWTPLMIATSCGHEELVQYLLGLGVDVNCRNNTGQTCLHYAASKNHLKILQLLLENGADPNIADCAKTVPLQRAISKDNDTVICLLLDGWKNSAKSSIDNKDMSGQTPLHYACYENNLKAIDKLHQLGARFDIEDKEGKKPIDLAQERIQKSLIQKYMHSSDYLITR</sequence>
<dbReference type="PROSITE" id="PS50297">
    <property type="entry name" value="ANK_REP_REGION"/>
    <property type="match status" value="4"/>
</dbReference>
<keyword evidence="1" id="KW-0677">Repeat</keyword>
<comment type="caution">
    <text evidence="4">The sequence shown here is derived from an EMBL/GenBank/DDBJ whole genome shotgun (WGS) entry which is preliminary data.</text>
</comment>
<accession>A0ABD2Q0Q6</accession>
<dbReference type="Gene3D" id="1.25.40.20">
    <property type="entry name" value="Ankyrin repeat-containing domain"/>
    <property type="match status" value="2"/>
</dbReference>
<evidence type="ECO:0000256" key="2">
    <source>
        <dbReference type="ARBA" id="ARBA00023043"/>
    </source>
</evidence>
<feature type="repeat" description="ANK" evidence="3">
    <location>
        <begin position="173"/>
        <end position="205"/>
    </location>
</feature>
<dbReference type="InterPro" id="IPR050745">
    <property type="entry name" value="Multifunctional_regulatory"/>
</dbReference>
<dbReference type="InterPro" id="IPR036770">
    <property type="entry name" value="Ankyrin_rpt-contain_sf"/>
</dbReference>
<feature type="repeat" description="ANK" evidence="3">
    <location>
        <begin position="36"/>
        <end position="68"/>
    </location>
</feature>
<dbReference type="PROSITE" id="PS50088">
    <property type="entry name" value="ANK_REPEAT"/>
    <property type="match status" value="4"/>
</dbReference>
<keyword evidence="5" id="KW-1185">Reference proteome</keyword>
<reference evidence="4 5" key="1">
    <citation type="submission" date="2024-11" db="EMBL/GenBank/DDBJ databases">
        <title>Adaptive evolution of stress response genes in parasites aligns with host niche diversity.</title>
        <authorList>
            <person name="Hahn C."/>
            <person name="Resl P."/>
        </authorList>
    </citation>
    <scope>NUCLEOTIDE SEQUENCE [LARGE SCALE GENOMIC DNA]</scope>
    <source>
        <strain evidence="4">EGGRZ-B1_66</strain>
        <tissue evidence="4">Body</tissue>
    </source>
</reference>